<evidence type="ECO:0000256" key="7">
    <source>
        <dbReference type="SAM" id="Phobius"/>
    </source>
</evidence>
<organism evidence="8 9">
    <name type="scientific">Nguyenibacter vanlangensis</name>
    <dbReference type="NCBI Taxonomy" id="1216886"/>
    <lineage>
        <taxon>Bacteria</taxon>
        <taxon>Pseudomonadati</taxon>
        <taxon>Pseudomonadota</taxon>
        <taxon>Alphaproteobacteria</taxon>
        <taxon>Acetobacterales</taxon>
        <taxon>Acetobacteraceae</taxon>
        <taxon>Nguyenibacter</taxon>
    </lineage>
</organism>
<feature type="transmembrane region" description="Helical" evidence="7">
    <location>
        <begin position="429"/>
        <end position="455"/>
    </location>
</feature>
<evidence type="ECO:0000256" key="6">
    <source>
        <dbReference type="ARBA" id="ARBA00023136"/>
    </source>
</evidence>
<dbReference type="Gene3D" id="1.20.1250.20">
    <property type="entry name" value="MFS general substrate transporter like domains"/>
    <property type="match status" value="1"/>
</dbReference>
<dbReference type="NCBIfam" id="TIGR00924">
    <property type="entry name" value="yjdL_sub1_fam"/>
    <property type="match status" value="1"/>
</dbReference>
<dbReference type="RefSeq" id="WP_342628194.1">
    <property type="nucleotide sequence ID" value="NZ_CP152276.1"/>
</dbReference>
<accession>A0ABZ3D3X7</accession>
<keyword evidence="6 7" id="KW-0472">Membrane</keyword>
<evidence type="ECO:0000256" key="1">
    <source>
        <dbReference type="ARBA" id="ARBA00004141"/>
    </source>
</evidence>
<dbReference type="PANTHER" id="PTHR11654">
    <property type="entry name" value="OLIGOPEPTIDE TRANSPORTER-RELATED"/>
    <property type="match status" value="1"/>
</dbReference>
<gene>
    <name evidence="8" type="ORF">AAC691_19730</name>
</gene>
<feature type="transmembrane region" description="Helical" evidence="7">
    <location>
        <begin position="178"/>
        <end position="198"/>
    </location>
</feature>
<feature type="transmembrane region" description="Helical" evidence="7">
    <location>
        <begin position="99"/>
        <end position="128"/>
    </location>
</feature>
<sequence>MNSSSSTPPGAALALPSRAASFSVVVAIELWERFGYYGMQAVLLLFMVQHLGFADARANMTWGAFAAMTFALPAVGGWLGDRVLGSRRAMLTGATTLAFGYAVLALATVHGQFFTLAMGLIATGNGFFKPNAANLVRRIYDGDDVELDAAFTLYYMAVNVGSTFSMLLTPWLQERFGPAFAFSACSAGLFVGLCFYAVRRGRLAHVGTAPDFAALPAGRAVAVFAAMLAVIGALSMVLAHAALARACVFVAGLLVLGCWTAIYCRAAPVQRPGLRMAYMLSLQGMVYFIFYQQMITSLTLFALRGVHGQVRLGGMTLFSLSAGQFQALNPIWIMLASPLLAWLYRRMALAGRDLSLAQKFAIGFALVTLAFVIWWLGALAGGAGRVTPWVMIWAYGALSVGELLISGLGLAVIARYVPRSIGAFMMGAYYLAVGVAMYLGSMVANLAAIGSGTVAAQAGGAGAYADLFLDLAMAAAGCTVLFVLLLPLARQWDRQHSLVTTSTQP</sequence>
<dbReference type="CDD" id="cd17346">
    <property type="entry name" value="MFS_DtpA_like"/>
    <property type="match status" value="1"/>
</dbReference>
<feature type="transmembrane region" description="Helical" evidence="7">
    <location>
        <begin position="35"/>
        <end position="53"/>
    </location>
</feature>
<feature type="transmembrane region" description="Helical" evidence="7">
    <location>
        <begin position="243"/>
        <end position="264"/>
    </location>
</feature>
<feature type="transmembrane region" description="Helical" evidence="7">
    <location>
        <begin position="60"/>
        <end position="79"/>
    </location>
</feature>
<feature type="transmembrane region" description="Helical" evidence="7">
    <location>
        <begin position="356"/>
        <end position="380"/>
    </location>
</feature>
<evidence type="ECO:0000313" key="8">
    <source>
        <dbReference type="EMBL" id="XAE42456.1"/>
    </source>
</evidence>
<reference evidence="8 9" key="1">
    <citation type="submission" date="2024-04" db="EMBL/GenBank/DDBJ databases">
        <title>Complete genome sequence of Nguyenibacter vanlangesis HBCM-1154, a strain capable of nitrogen fixation, IAA production, and phosphorus solubilization isolated from sugarcane soil.</title>
        <authorList>
            <person name="MY HANH P."/>
        </authorList>
    </citation>
    <scope>NUCLEOTIDE SEQUENCE [LARGE SCALE GENOMIC DNA]</scope>
    <source>
        <strain evidence="8 9">HBCM 1154</strain>
    </source>
</reference>
<dbReference type="EMBL" id="CP152276">
    <property type="protein sequence ID" value="XAE42456.1"/>
    <property type="molecule type" value="Genomic_DNA"/>
</dbReference>
<comment type="subcellular location">
    <subcellularLocation>
        <location evidence="1">Membrane</location>
        <topology evidence="1">Multi-pass membrane protein</topology>
    </subcellularLocation>
</comment>
<dbReference type="InterPro" id="IPR005279">
    <property type="entry name" value="Dipep/tripep_permease"/>
</dbReference>
<keyword evidence="5 7" id="KW-1133">Transmembrane helix</keyword>
<feature type="transmembrane region" description="Helical" evidence="7">
    <location>
        <begin position="285"/>
        <end position="307"/>
    </location>
</feature>
<keyword evidence="4" id="KW-0571">Peptide transport</keyword>
<keyword evidence="4" id="KW-0653">Protein transport</keyword>
<protein>
    <submittedName>
        <fullName evidence="8">Oligopeptide:H+ symporter</fullName>
    </submittedName>
</protein>
<proteinExistence type="inferred from homology"/>
<dbReference type="Proteomes" id="UP001449795">
    <property type="component" value="Chromosome"/>
</dbReference>
<keyword evidence="3 7" id="KW-0812">Transmembrane</keyword>
<evidence type="ECO:0000256" key="4">
    <source>
        <dbReference type="ARBA" id="ARBA00022856"/>
    </source>
</evidence>
<name>A0ABZ3D3X7_9PROT</name>
<keyword evidence="9" id="KW-1185">Reference proteome</keyword>
<comment type="similarity">
    <text evidence="2">Belongs to the major facilitator superfamily. Proton-dependent oligopeptide transporter (POT/PTR) (TC 2.A.17) family.</text>
</comment>
<feature type="transmembrane region" description="Helical" evidence="7">
    <location>
        <begin position="219"/>
        <end position="237"/>
    </location>
</feature>
<dbReference type="SUPFAM" id="SSF103473">
    <property type="entry name" value="MFS general substrate transporter"/>
    <property type="match status" value="1"/>
</dbReference>
<dbReference type="InterPro" id="IPR000109">
    <property type="entry name" value="POT_fam"/>
</dbReference>
<evidence type="ECO:0000256" key="3">
    <source>
        <dbReference type="ARBA" id="ARBA00022692"/>
    </source>
</evidence>
<dbReference type="InterPro" id="IPR036259">
    <property type="entry name" value="MFS_trans_sf"/>
</dbReference>
<feature type="transmembrane region" description="Helical" evidence="7">
    <location>
        <begin position="467"/>
        <end position="488"/>
    </location>
</feature>
<evidence type="ECO:0000256" key="2">
    <source>
        <dbReference type="ARBA" id="ARBA00005982"/>
    </source>
</evidence>
<feature type="transmembrane region" description="Helical" evidence="7">
    <location>
        <begin position="327"/>
        <end position="344"/>
    </location>
</feature>
<dbReference type="Pfam" id="PF00854">
    <property type="entry name" value="PTR2"/>
    <property type="match status" value="1"/>
</dbReference>
<feature type="transmembrane region" description="Helical" evidence="7">
    <location>
        <begin position="392"/>
        <end position="417"/>
    </location>
</feature>
<keyword evidence="4" id="KW-0813">Transport</keyword>
<evidence type="ECO:0000256" key="5">
    <source>
        <dbReference type="ARBA" id="ARBA00022989"/>
    </source>
</evidence>
<evidence type="ECO:0000313" key="9">
    <source>
        <dbReference type="Proteomes" id="UP001449795"/>
    </source>
</evidence>